<evidence type="ECO:0000313" key="9">
    <source>
        <dbReference type="Proteomes" id="UP000694403"/>
    </source>
</evidence>
<dbReference type="PROSITE" id="PS00134">
    <property type="entry name" value="TRYPSIN_HIS"/>
    <property type="match status" value="1"/>
</dbReference>
<evidence type="ECO:0000256" key="5">
    <source>
        <dbReference type="RuleBase" id="RU363034"/>
    </source>
</evidence>
<keyword evidence="4" id="KW-1015">Disulfide bond</keyword>
<sequence>MSPYIPDFLGGHAPGQRTTSSHGRRSGTHGRHGEKGARWGCGKRNIWDLPVESLLGGVRIVGGHDAQNGSWPWQASIRYNGAHICGGSLITEEWVVSAAHCFNQNQPLTGYSVSLGEFQLDNPSANAFTSAVSQVIIHSDYNPNTYASDIALVRLSMPLWYTAYILPVCLPDRNDSTANGTLCWVTGWGNVQTGSLPPPRALQEVEVSLMDAQTCNDLYSISTTRSPGSRPITDDMVCAGYSEGGKDSCQGDSGGPLVCLQTDSWFLIGIVSWGYGCGLPSRPGVYTRVSAFSDWIQQQLRDGGYTPAPSPLLLITLLLASGYDSLPSFPFPPALLPASQNYFGLAPMLYFIFCAHGVSLCARGLGSVCTHAQLRGNNVHECSFFQ</sequence>
<protein>
    <recommendedName>
        <fullName evidence="7">Peptidase S1 domain-containing protein</fullName>
    </recommendedName>
</protein>
<dbReference type="GO" id="GO:0006508">
    <property type="term" value="P:proteolysis"/>
    <property type="evidence" value="ECO:0007669"/>
    <property type="project" value="UniProtKB-KW"/>
</dbReference>
<name>A0A8C3SRP9_CHESE</name>
<dbReference type="Ensembl" id="ENSCSRT00000018407.1">
    <property type="protein sequence ID" value="ENSCSRP00000017591.1"/>
    <property type="gene ID" value="ENSCSRG00000012660.1"/>
</dbReference>
<dbReference type="SUPFAM" id="SSF50494">
    <property type="entry name" value="Trypsin-like serine proteases"/>
    <property type="match status" value="1"/>
</dbReference>
<dbReference type="FunFam" id="2.40.10.10:FF:000039">
    <property type="entry name" value="Brain-specific serine protease 4"/>
    <property type="match status" value="1"/>
</dbReference>
<reference evidence="8" key="1">
    <citation type="submission" date="2025-08" db="UniProtKB">
        <authorList>
            <consortium name="Ensembl"/>
        </authorList>
    </citation>
    <scope>IDENTIFICATION</scope>
</reference>
<dbReference type="GO" id="GO:0004252">
    <property type="term" value="F:serine-type endopeptidase activity"/>
    <property type="evidence" value="ECO:0007669"/>
    <property type="project" value="InterPro"/>
</dbReference>
<dbReference type="Proteomes" id="UP000694403">
    <property type="component" value="Unplaced"/>
</dbReference>
<keyword evidence="1 5" id="KW-0645">Protease</keyword>
<feature type="region of interest" description="Disordered" evidence="6">
    <location>
        <begin position="1"/>
        <end position="37"/>
    </location>
</feature>
<dbReference type="Gene3D" id="2.40.10.10">
    <property type="entry name" value="Trypsin-like serine proteases"/>
    <property type="match status" value="2"/>
</dbReference>
<evidence type="ECO:0000256" key="2">
    <source>
        <dbReference type="ARBA" id="ARBA00022801"/>
    </source>
</evidence>
<dbReference type="PANTHER" id="PTHR24252:SF7">
    <property type="entry name" value="HYALIN"/>
    <property type="match status" value="1"/>
</dbReference>
<dbReference type="CDD" id="cd00190">
    <property type="entry name" value="Tryp_SPc"/>
    <property type="match status" value="1"/>
</dbReference>
<dbReference type="PANTHER" id="PTHR24252">
    <property type="entry name" value="ACROSIN-RELATED"/>
    <property type="match status" value="1"/>
</dbReference>
<dbReference type="Pfam" id="PF00089">
    <property type="entry name" value="Trypsin"/>
    <property type="match status" value="1"/>
</dbReference>
<dbReference type="InterPro" id="IPR043504">
    <property type="entry name" value="Peptidase_S1_PA_chymotrypsin"/>
</dbReference>
<evidence type="ECO:0000256" key="1">
    <source>
        <dbReference type="ARBA" id="ARBA00022670"/>
    </source>
</evidence>
<keyword evidence="3 5" id="KW-0720">Serine protease</keyword>
<keyword evidence="9" id="KW-1185">Reference proteome</keyword>
<evidence type="ECO:0000256" key="3">
    <source>
        <dbReference type="ARBA" id="ARBA00022825"/>
    </source>
</evidence>
<feature type="domain" description="Peptidase S1" evidence="7">
    <location>
        <begin position="60"/>
        <end position="301"/>
    </location>
</feature>
<accession>A0A8C3SRP9</accession>
<dbReference type="InterPro" id="IPR001254">
    <property type="entry name" value="Trypsin_dom"/>
</dbReference>
<reference evidence="8" key="2">
    <citation type="submission" date="2025-09" db="UniProtKB">
        <authorList>
            <consortium name="Ensembl"/>
        </authorList>
    </citation>
    <scope>IDENTIFICATION</scope>
</reference>
<dbReference type="PRINTS" id="PR00722">
    <property type="entry name" value="CHYMOTRYPSIN"/>
</dbReference>
<dbReference type="InterPro" id="IPR009003">
    <property type="entry name" value="Peptidase_S1_PA"/>
</dbReference>
<evidence type="ECO:0000256" key="6">
    <source>
        <dbReference type="SAM" id="MobiDB-lite"/>
    </source>
</evidence>
<dbReference type="InterPro" id="IPR018114">
    <property type="entry name" value="TRYPSIN_HIS"/>
</dbReference>
<proteinExistence type="predicted"/>
<dbReference type="AlphaFoldDB" id="A0A8C3SRP9"/>
<dbReference type="InterPro" id="IPR033116">
    <property type="entry name" value="TRYPSIN_SER"/>
</dbReference>
<dbReference type="SMART" id="SM00020">
    <property type="entry name" value="Tryp_SPc"/>
    <property type="match status" value="1"/>
</dbReference>
<organism evidence="8 9">
    <name type="scientific">Chelydra serpentina</name>
    <name type="common">Snapping turtle</name>
    <name type="synonym">Testudo serpentina</name>
    <dbReference type="NCBI Taxonomy" id="8475"/>
    <lineage>
        <taxon>Eukaryota</taxon>
        <taxon>Metazoa</taxon>
        <taxon>Chordata</taxon>
        <taxon>Craniata</taxon>
        <taxon>Vertebrata</taxon>
        <taxon>Euteleostomi</taxon>
        <taxon>Archelosauria</taxon>
        <taxon>Testudinata</taxon>
        <taxon>Testudines</taxon>
        <taxon>Cryptodira</taxon>
        <taxon>Durocryptodira</taxon>
        <taxon>Americhelydia</taxon>
        <taxon>Chelydroidea</taxon>
        <taxon>Chelydridae</taxon>
        <taxon>Chelydra</taxon>
    </lineage>
</organism>
<keyword evidence="2 5" id="KW-0378">Hydrolase</keyword>
<dbReference type="PROSITE" id="PS50240">
    <property type="entry name" value="TRYPSIN_DOM"/>
    <property type="match status" value="1"/>
</dbReference>
<evidence type="ECO:0000313" key="8">
    <source>
        <dbReference type="Ensembl" id="ENSCSRP00000017591.1"/>
    </source>
</evidence>
<dbReference type="InterPro" id="IPR001314">
    <property type="entry name" value="Peptidase_S1A"/>
</dbReference>
<dbReference type="PROSITE" id="PS00135">
    <property type="entry name" value="TRYPSIN_SER"/>
    <property type="match status" value="1"/>
</dbReference>
<evidence type="ECO:0000256" key="4">
    <source>
        <dbReference type="ARBA" id="ARBA00023157"/>
    </source>
</evidence>
<evidence type="ECO:0000259" key="7">
    <source>
        <dbReference type="PROSITE" id="PS50240"/>
    </source>
</evidence>